<dbReference type="Proteomes" id="UP001204439">
    <property type="component" value="Unassembled WGS sequence"/>
</dbReference>
<dbReference type="EMBL" id="JAMXLT020000002">
    <property type="protein sequence ID" value="MDW8547657.1"/>
    <property type="molecule type" value="Genomic_DNA"/>
</dbReference>
<sequence>MINLKNQIKSQIIELENLLGFANNDPFMSKSLSMKIKILEDKLENLTEEVSEAIVSLLFSGNAVSGSRGIKIDFVSKVLKPFQELVKTETTKIKYGIVGKRGKTKDIDDAELYLTALPTGSFGVQLTQLNKNNIFSETEVDKAIENVINLVNAATNSDETFEEIVAVTPPRSLNNLKSFLKEIDNENSILKFEKDNETLEISTENIHKGYERINSAITDEEVIEIRGTLRGVLLDSGKFEFVDENGHKVSGLIGEDIDEDKIIELSLEYLNKSCTIHLKKIKTKFVSQNEKTFYHLIDIFP</sequence>
<evidence type="ECO:0000256" key="1">
    <source>
        <dbReference type="SAM" id="Coils"/>
    </source>
</evidence>
<gene>
    <name evidence="2" type="ORF">NG800_001965</name>
</gene>
<name>A0ABU4JDB6_9FLAO</name>
<feature type="coiled-coil region" evidence="1">
    <location>
        <begin position="5"/>
        <end position="56"/>
    </location>
</feature>
<evidence type="ECO:0000313" key="3">
    <source>
        <dbReference type="Proteomes" id="UP001204439"/>
    </source>
</evidence>
<dbReference type="RefSeq" id="WP_063968933.1">
    <property type="nucleotide sequence ID" value="NZ_JAMXLT020000002.1"/>
</dbReference>
<comment type="caution">
    <text evidence="2">The sequence shown here is derived from an EMBL/GenBank/DDBJ whole genome shotgun (WGS) entry which is preliminary data.</text>
</comment>
<proteinExistence type="predicted"/>
<organism evidence="2 3">
    <name type="scientific">Epilithonimonas ginsengisoli</name>
    <dbReference type="NCBI Taxonomy" id="1245592"/>
    <lineage>
        <taxon>Bacteria</taxon>
        <taxon>Pseudomonadati</taxon>
        <taxon>Bacteroidota</taxon>
        <taxon>Flavobacteriia</taxon>
        <taxon>Flavobacteriales</taxon>
        <taxon>Weeksellaceae</taxon>
        <taxon>Chryseobacterium group</taxon>
        <taxon>Epilithonimonas</taxon>
    </lineage>
</organism>
<reference evidence="2 3" key="1">
    <citation type="submission" date="2023-11" db="EMBL/GenBank/DDBJ databases">
        <title>First isolation, identification, and characterization of non-pathogenic Epilithonimonas ginsengisoli isolated from diseased farmed rainbow trout (Oncorhynchus mykiss) in Chile.</title>
        <authorList>
            <person name="Miranda C.D."/>
            <person name="Irgang R."/>
            <person name="Concha C."/>
            <person name="Rojas R."/>
            <person name="Avendano R."/>
        </authorList>
    </citation>
    <scope>NUCLEOTIDE SEQUENCE [LARGE SCALE GENOMIC DNA]</scope>
    <source>
        <strain evidence="2 3">FP99</strain>
    </source>
</reference>
<keyword evidence="1" id="KW-0175">Coiled coil</keyword>
<accession>A0ABU4JDB6</accession>
<protein>
    <submittedName>
        <fullName evidence="2">Uncharacterized protein</fullName>
    </submittedName>
</protein>
<evidence type="ECO:0000313" key="2">
    <source>
        <dbReference type="EMBL" id="MDW8547657.1"/>
    </source>
</evidence>
<keyword evidence="3" id="KW-1185">Reference proteome</keyword>